<keyword evidence="3" id="KW-1185">Reference proteome</keyword>
<evidence type="ECO:0000313" key="2">
    <source>
        <dbReference type="EMBL" id="CAG8834761.1"/>
    </source>
</evidence>
<evidence type="ECO:0000256" key="1">
    <source>
        <dbReference type="SAM" id="MobiDB-lite"/>
    </source>
</evidence>
<comment type="caution">
    <text evidence="2">The sequence shown here is derived from an EMBL/GenBank/DDBJ whole genome shotgun (WGS) entry which is preliminary data.</text>
</comment>
<feature type="compositionally biased region" description="Basic and acidic residues" evidence="1">
    <location>
        <begin position="98"/>
        <end position="121"/>
    </location>
</feature>
<name>A0ABN7WKU6_GIGMA</name>
<feature type="non-terminal residue" evidence="2">
    <location>
        <position position="409"/>
    </location>
</feature>
<dbReference type="Proteomes" id="UP000789901">
    <property type="component" value="Unassembled WGS sequence"/>
</dbReference>
<feature type="region of interest" description="Disordered" evidence="1">
    <location>
        <begin position="98"/>
        <end position="163"/>
    </location>
</feature>
<accession>A0ABN7WKU6</accession>
<feature type="non-terminal residue" evidence="2">
    <location>
        <position position="1"/>
    </location>
</feature>
<organism evidence="2 3">
    <name type="scientific">Gigaspora margarita</name>
    <dbReference type="NCBI Taxonomy" id="4874"/>
    <lineage>
        <taxon>Eukaryota</taxon>
        <taxon>Fungi</taxon>
        <taxon>Fungi incertae sedis</taxon>
        <taxon>Mucoromycota</taxon>
        <taxon>Glomeromycotina</taxon>
        <taxon>Glomeromycetes</taxon>
        <taxon>Diversisporales</taxon>
        <taxon>Gigasporaceae</taxon>
        <taxon>Gigaspora</taxon>
    </lineage>
</organism>
<gene>
    <name evidence="2" type="ORF">GMARGA_LOCUS32230</name>
</gene>
<reference evidence="2 3" key="1">
    <citation type="submission" date="2021-06" db="EMBL/GenBank/DDBJ databases">
        <authorList>
            <person name="Kallberg Y."/>
            <person name="Tangrot J."/>
            <person name="Rosling A."/>
        </authorList>
    </citation>
    <scope>NUCLEOTIDE SEQUENCE [LARGE SCALE GENOMIC DNA]</scope>
    <source>
        <strain evidence="2 3">120-4 pot B 10/14</strain>
    </source>
</reference>
<dbReference type="EMBL" id="CAJVQB010050097">
    <property type="protein sequence ID" value="CAG8834761.1"/>
    <property type="molecule type" value="Genomic_DNA"/>
</dbReference>
<sequence length="409" mass="46847">WNIIDFLNECDVEPFDIKIDRYTKSLKDIANNRQGEKERVEKAQLLLDRFKLYDRIKAKEWEKKRSQKQVHIHQPINGNLNGTIINGGTIGSVNSEVMSKKRDQNEEDHEEKTTKRKKIDDYFSPVCENQHDQAQQPCENVKNNEEPPVVGPPDESDGYTTPSSYSPILKSSTAELSNLDFVNNPFLEEDREKELAKTNGLFVESNVHEILSLSSILLLTPNSHSNIMINIFGSPLLDQIHQEFMPAQQIVLDPKCESTFRKVIKMAMKNSCEDAINWLYGQLANENIFRENAVSAIHQLQTKAVLFVGEDCLDSAIDKGADVKVLGFQCIDYKVDFYVMDLIKGSYIMIHIGQFILPASIKEMLPFVDEMEMLLRVREIFRESFNILYTNLCHPSPPLAKASFKRDTL</sequence>
<evidence type="ECO:0000313" key="3">
    <source>
        <dbReference type="Proteomes" id="UP000789901"/>
    </source>
</evidence>
<proteinExistence type="predicted"/>
<protein>
    <submittedName>
        <fullName evidence="2">5116_t:CDS:1</fullName>
    </submittedName>
</protein>